<dbReference type="Pfam" id="PF13439">
    <property type="entry name" value="Glyco_transf_4"/>
    <property type="match status" value="1"/>
</dbReference>
<dbReference type="Pfam" id="PF00534">
    <property type="entry name" value="Glycos_transf_1"/>
    <property type="match status" value="1"/>
</dbReference>
<dbReference type="EMBL" id="METE01000002">
    <property type="protein sequence ID" value="OGB85596.1"/>
    <property type="molecule type" value="Genomic_DNA"/>
</dbReference>
<protein>
    <submittedName>
        <fullName evidence="3">Uncharacterized protein</fullName>
    </submittedName>
</protein>
<dbReference type="CDD" id="cd03801">
    <property type="entry name" value="GT4_PimA-like"/>
    <property type="match status" value="1"/>
</dbReference>
<dbReference type="PANTHER" id="PTHR45947:SF3">
    <property type="entry name" value="SULFOQUINOVOSYL TRANSFERASE SQD2"/>
    <property type="match status" value="1"/>
</dbReference>
<feature type="domain" description="Glycosyltransferase subfamily 4-like N-terminal" evidence="2">
    <location>
        <begin position="19"/>
        <end position="175"/>
    </location>
</feature>
<dbReference type="STRING" id="1798539.A2994_01075"/>
<gene>
    <name evidence="3" type="ORF">A2994_01075</name>
</gene>
<dbReference type="GO" id="GO:0016757">
    <property type="term" value="F:glycosyltransferase activity"/>
    <property type="evidence" value="ECO:0007669"/>
    <property type="project" value="InterPro"/>
</dbReference>
<dbReference type="InterPro" id="IPR001296">
    <property type="entry name" value="Glyco_trans_1"/>
</dbReference>
<reference evidence="3 4" key="1">
    <citation type="journal article" date="2016" name="Nat. Commun.">
        <title>Thousands of microbial genomes shed light on interconnected biogeochemical processes in an aquifer system.</title>
        <authorList>
            <person name="Anantharaman K."/>
            <person name="Brown C.T."/>
            <person name="Hug L.A."/>
            <person name="Sharon I."/>
            <person name="Castelle C.J."/>
            <person name="Probst A.J."/>
            <person name="Thomas B.C."/>
            <person name="Singh A."/>
            <person name="Wilkins M.J."/>
            <person name="Karaoz U."/>
            <person name="Brodie E.L."/>
            <person name="Williams K.H."/>
            <person name="Hubbard S.S."/>
            <person name="Banfield J.F."/>
        </authorList>
    </citation>
    <scope>NUCLEOTIDE SEQUENCE [LARGE SCALE GENOMIC DNA]</scope>
</reference>
<dbReference type="AlphaFoldDB" id="A0A1F4PPS9"/>
<dbReference type="PANTHER" id="PTHR45947">
    <property type="entry name" value="SULFOQUINOVOSYL TRANSFERASE SQD2"/>
    <property type="match status" value="1"/>
</dbReference>
<dbReference type="InterPro" id="IPR050194">
    <property type="entry name" value="Glycosyltransferase_grp1"/>
</dbReference>
<proteinExistence type="predicted"/>
<organism evidence="3 4">
    <name type="scientific">candidate division Kazan bacterium RIFCSPLOWO2_01_FULL_48_13</name>
    <dbReference type="NCBI Taxonomy" id="1798539"/>
    <lineage>
        <taxon>Bacteria</taxon>
        <taxon>Bacteria division Kazan-3B-28</taxon>
    </lineage>
</organism>
<comment type="caution">
    <text evidence="3">The sequence shown here is derived from an EMBL/GenBank/DDBJ whole genome shotgun (WGS) entry which is preliminary data.</text>
</comment>
<dbReference type="Proteomes" id="UP000179010">
    <property type="component" value="Unassembled WGS sequence"/>
</dbReference>
<sequence>MNSKKISIFYVIADSSLTGAPRHLLSLVDNLSDKDFALSVILPQGPLADALKRKKVSTFMVPMRARSDTDAVRAIQKLLRKYDPHIMHAHGQRAGLLARLAVRGLPIKTVYTEHARTPQFHLANPVLDWAHIRAMKMLDSTTHMNIAVSKAVANFLINNKITRPHKVQVIYNGIESFEPKHIDKPTLDIINQYGLRKQDIIIGTVGSLNIQKDTATLIKAMERVLKKIPKARLVLVGGGPLRRKLEWLAKKLKIDKQVVFTGSLSGVSGILQLFTVFVLPSKSEAFGISILEAMRAGVPVIATKVGGIPEVVTTNKNGLLVDPGNPKQLSAAIMKLLNDKKLQNKLIAGGRETVRNFSVNRMAQTTSKLYKEIMGK</sequence>
<evidence type="ECO:0000259" key="2">
    <source>
        <dbReference type="Pfam" id="PF13439"/>
    </source>
</evidence>
<evidence type="ECO:0000313" key="3">
    <source>
        <dbReference type="EMBL" id="OGB85596.1"/>
    </source>
</evidence>
<evidence type="ECO:0000259" key="1">
    <source>
        <dbReference type="Pfam" id="PF00534"/>
    </source>
</evidence>
<feature type="domain" description="Glycosyl transferase family 1" evidence="1">
    <location>
        <begin position="189"/>
        <end position="352"/>
    </location>
</feature>
<dbReference type="Gene3D" id="3.40.50.2000">
    <property type="entry name" value="Glycogen Phosphorylase B"/>
    <property type="match status" value="2"/>
</dbReference>
<dbReference type="InterPro" id="IPR028098">
    <property type="entry name" value="Glyco_trans_4-like_N"/>
</dbReference>
<evidence type="ECO:0000313" key="4">
    <source>
        <dbReference type="Proteomes" id="UP000179010"/>
    </source>
</evidence>
<dbReference type="SUPFAM" id="SSF53756">
    <property type="entry name" value="UDP-Glycosyltransferase/glycogen phosphorylase"/>
    <property type="match status" value="1"/>
</dbReference>
<name>A0A1F4PPS9_UNCK3</name>
<accession>A0A1F4PPS9</accession>